<reference evidence="1" key="1">
    <citation type="submission" date="2023-08" db="EMBL/GenBank/DDBJ databases">
        <title>A de novo genome assembly of Solanum verrucosum Schlechtendal, a Mexican diploid species geographically isolated from the other diploid A-genome species in potato relatives.</title>
        <authorList>
            <person name="Hosaka K."/>
        </authorList>
    </citation>
    <scope>NUCLEOTIDE SEQUENCE</scope>
    <source>
        <tissue evidence="1">Young leaves</tissue>
    </source>
</reference>
<evidence type="ECO:0000313" key="1">
    <source>
        <dbReference type="EMBL" id="WMV53799.1"/>
    </source>
</evidence>
<sequence length="15" mass="1542">MVASFMALATGLVCK</sequence>
<gene>
    <name evidence="1" type="ORF">MTR67_047184</name>
</gene>
<accession>A0AAF0UY15</accession>
<evidence type="ECO:0000313" key="2">
    <source>
        <dbReference type="Proteomes" id="UP001234989"/>
    </source>
</evidence>
<organism evidence="1 2">
    <name type="scientific">Solanum verrucosum</name>
    <dbReference type="NCBI Taxonomy" id="315347"/>
    <lineage>
        <taxon>Eukaryota</taxon>
        <taxon>Viridiplantae</taxon>
        <taxon>Streptophyta</taxon>
        <taxon>Embryophyta</taxon>
        <taxon>Tracheophyta</taxon>
        <taxon>Spermatophyta</taxon>
        <taxon>Magnoliopsida</taxon>
        <taxon>eudicotyledons</taxon>
        <taxon>Gunneridae</taxon>
        <taxon>Pentapetalae</taxon>
        <taxon>asterids</taxon>
        <taxon>lamiids</taxon>
        <taxon>Solanales</taxon>
        <taxon>Solanaceae</taxon>
        <taxon>Solanoideae</taxon>
        <taxon>Solaneae</taxon>
        <taxon>Solanum</taxon>
    </lineage>
</organism>
<proteinExistence type="predicted"/>
<dbReference type="EMBL" id="CP133622">
    <property type="protein sequence ID" value="WMV53799.1"/>
    <property type="molecule type" value="Genomic_DNA"/>
</dbReference>
<protein>
    <submittedName>
        <fullName evidence="1">Uncharacterized protein</fullName>
    </submittedName>
</protein>
<keyword evidence="2" id="KW-1185">Reference proteome</keyword>
<dbReference type="Proteomes" id="UP001234989">
    <property type="component" value="Chromosome 11"/>
</dbReference>
<name>A0AAF0UY15_SOLVR</name>